<protein>
    <submittedName>
        <fullName evidence="2">Uncharacterized protein</fullName>
    </submittedName>
</protein>
<sequence length="332" mass="36150">MAIGGGAVSDMYPPRQRPRLMAWYSVGTMTSPNVGLVLSGMITGGLGGDGYSGSLLPCPTTVNWRRQNFALIIGRSLSIPAIITSQSPCLAIILLSTFYNGLINMILSSLGSVFQSSPERQTNPGAQRCHKIKGVFKDFVGDNTGGTGSDTNGRTTIYKADHWIPTSKEIDVGDGKTSFCNLKRKRGKTGTACFKTFKDGAVMNFCDKVFERSNLDTLKANECAKIGEQVSTKRWAKKFIGANVLHEFMHNPRIGREAVLKKIKNFAYDAHQCHQLAIDGDIEKRKTTINNADTQFKEPQDEKNDDDSVADSDSPDSSPDTDDSTNGACDCN</sequence>
<dbReference type="GO" id="GO:0008237">
    <property type="term" value="F:metallopeptidase activity"/>
    <property type="evidence" value="ECO:0007669"/>
    <property type="project" value="InterPro"/>
</dbReference>
<organism evidence="2 3">
    <name type="scientific">Phaeosphaeria nodorum (strain SN15 / ATCC MYA-4574 / FGSC 10173)</name>
    <name type="common">Glume blotch fungus</name>
    <name type="synonym">Parastagonospora nodorum</name>
    <dbReference type="NCBI Taxonomy" id="321614"/>
    <lineage>
        <taxon>Eukaryota</taxon>
        <taxon>Fungi</taxon>
        <taxon>Dikarya</taxon>
        <taxon>Ascomycota</taxon>
        <taxon>Pezizomycotina</taxon>
        <taxon>Dothideomycetes</taxon>
        <taxon>Pleosporomycetidae</taxon>
        <taxon>Pleosporales</taxon>
        <taxon>Pleosporineae</taxon>
        <taxon>Phaeosphaeriaceae</taxon>
        <taxon>Parastagonospora</taxon>
    </lineage>
</organism>
<dbReference type="InterPro" id="IPR036259">
    <property type="entry name" value="MFS_trans_sf"/>
</dbReference>
<dbReference type="GeneID" id="5981971"/>
<dbReference type="KEGG" id="pno:SNOG_14873"/>
<dbReference type="SUPFAM" id="SSF103473">
    <property type="entry name" value="MFS general substrate transporter"/>
    <property type="match status" value="1"/>
</dbReference>
<dbReference type="InterPro" id="IPR024079">
    <property type="entry name" value="MetalloPept_cat_dom_sf"/>
</dbReference>
<dbReference type="VEuPathDB" id="FungiDB:JI435_148730"/>
<dbReference type="InParanoid" id="Q0U018"/>
<dbReference type="RefSeq" id="XP_001805044.1">
    <property type="nucleotide sequence ID" value="XM_001804992.1"/>
</dbReference>
<gene>
    <name evidence="2" type="ORF">SNOG_14873</name>
</gene>
<dbReference type="Proteomes" id="UP000001055">
    <property type="component" value="Unassembled WGS sequence"/>
</dbReference>
<accession>Q0U018</accession>
<feature type="compositionally biased region" description="Acidic residues" evidence="1">
    <location>
        <begin position="303"/>
        <end position="323"/>
    </location>
</feature>
<evidence type="ECO:0000313" key="3">
    <source>
        <dbReference type="Proteomes" id="UP000001055"/>
    </source>
</evidence>
<reference evidence="3" key="1">
    <citation type="journal article" date="2007" name="Plant Cell">
        <title>Dothideomycete-plant interactions illuminated by genome sequencing and EST analysis of the wheat pathogen Stagonospora nodorum.</title>
        <authorList>
            <person name="Hane J.K."/>
            <person name="Lowe R.G."/>
            <person name="Solomon P.S."/>
            <person name="Tan K.C."/>
            <person name="Schoch C.L."/>
            <person name="Spatafora J.W."/>
            <person name="Crous P.W."/>
            <person name="Kodira C."/>
            <person name="Birren B.W."/>
            <person name="Galagan J.E."/>
            <person name="Torriani S.F."/>
            <person name="McDonald B.A."/>
            <person name="Oliver R.P."/>
        </authorList>
    </citation>
    <scope>NUCLEOTIDE SEQUENCE [LARGE SCALE GENOMIC DNA]</scope>
    <source>
        <strain evidence="3">SN15 / ATCC MYA-4574 / FGSC 10173</strain>
    </source>
</reference>
<dbReference type="Gene3D" id="3.40.390.10">
    <property type="entry name" value="Collagenase (Catalytic Domain)"/>
    <property type="match status" value="1"/>
</dbReference>
<evidence type="ECO:0000256" key="1">
    <source>
        <dbReference type="SAM" id="MobiDB-lite"/>
    </source>
</evidence>
<name>Q0U018_PHANO</name>
<dbReference type="EMBL" id="CH445358">
    <property type="protein sequence ID" value="EAT77725.1"/>
    <property type="molecule type" value="Genomic_DNA"/>
</dbReference>
<proteinExistence type="predicted"/>
<dbReference type="AlphaFoldDB" id="Q0U018"/>
<feature type="region of interest" description="Disordered" evidence="1">
    <location>
        <begin position="289"/>
        <end position="332"/>
    </location>
</feature>
<evidence type="ECO:0000313" key="2">
    <source>
        <dbReference type="EMBL" id="EAT77725.1"/>
    </source>
</evidence>